<organism evidence="1 2">
    <name type="scientific">Banduia mediterranea</name>
    <dbReference type="NCBI Taxonomy" id="3075609"/>
    <lineage>
        <taxon>Bacteria</taxon>
        <taxon>Pseudomonadati</taxon>
        <taxon>Pseudomonadota</taxon>
        <taxon>Gammaproteobacteria</taxon>
        <taxon>Nevskiales</taxon>
        <taxon>Algiphilaceae</taxon>
        <taxon>Banduia</taxon>
    </lineage>
</organism>
<dbReference type="Proteomes" id="UP001254608">
    <property type="component" value="Unassembled WGS sequence"/>
</dbReference>
<comment type="caution">
    <text evidence="1">The sequence shown here is derived from an EMBL/GenBank/DDBJ whole genome shotgun (WGS) entry which is preliminary data.</text>
</comment>
<evidence type="ECO:0008006" key="3">
    <source>
        <dbReference type="Google" id="ProtNLM"/>
    </source>
</evidence>
<proteinExistence type="predicted"/>
<dbReference type="EMBL" id="JAVRIC010000029">
    <property type="protein sequence ID" value="MDT0498895.1"/>
    <property type="molecule type" value="Genomic_DNA"/>
</dbReference>
<evidence type="ECO:0000313" key="1">
    <source>
        <dbReference type="EMBL" id="MDT0498895.1"/>
    </source>
</evidence>
<name>A0ABU2WMY1_9GAMM</name>
<dbReference type="RefSeq" id="WP_311366307.1">
    <property type="nucleotide sequence ID" value="NZ_JAVRIC010000029.1"/>
</dbReference>
<keyword evidence="2" id="KW-1185">Reference proteome</keyword>
<sequence length="171" mass="19158">MTLATIITVSDFGVLAAGAYQAESPVVTACESELEEPLQHFASAAEIQAKAALCADTGVRNYAFGFWYPSMKGQVLERKLRFDPPRNGKSYRYSLSGWGIIRLHIYCTPPNTFQCRVAVNSESRARSRERRYPELGAASDWDWRAVETYAFRLSRRLASMGRTAPVVQVEP</sequence>
<protein>
    <recommendedName>
        <fullName evidence="3">DUF4468 domain-containing protein</fullName>
    </recommendedName>
</protein>
<reference evidence="1 2" key="1">
    <citation type="submission" date="2023-09" db="EMBL/GenBank/DDBJ databases">
        <authorList>
            <person name="Rey-Velasco X."/>
        </authorList>
    </citation>
    <scope>NUCLEOTIDE SEQUENCE [LARGE SCALE GENOMIC DNA]</scope>
    <source>
        <strain evidence="1 2">W345</strain>
    </source>
</reference>
<evidence type="ECO:0000313" key="2">
    <source>
        <dbReference type="Proteomes" id="UP001254608"/>
    </source>
</evidence>
<accession>A0ABU2WMY1</accession>
<gene>
    <name evidence="1" type="ORF">RM530_16235</name>
</gene>